<feature type="domain" description="Gfo/Idh/MocA-like oxidoreductase N-terminal" evidence="7">
    <location>
        <begin position="345"/>
        <end position="430"/>
    </location>
</feature>
<dbReference type="EMBL" id="CAIX01000139">
    <property type="protein sequence ID" value="CCI46732.1"/>
    <property type="molecule type" value="Genomic_DNA"/>
</dbReference>
<dbReference type="PANTHER" id="PTHR22604">
    <property type="entry name" value="OXIDOREDUCTASES"/>
    <property type="match status" value="1"/>
</dbReference>
<proteinExistence type="inferred from homology"/>
<organism evidence="9 10">
    <name type="scientific">Albugo candida</name>
    <dbReference type="NCBI Taxonomy" id="65357"/>
    <lineage>
        <taxon>Eukaryota</taxon>
        <taxon>Sar</taxon>
        <taxon>Stramenopiles</taxon>
        <taxon>Oomycota</taxon>
        <taxon>Peronosporomycetes</taxon>
        <taxon>Albuginales</taxon>
        <taxon>Albuginaceae</taxon>
        <taxon>Albugo</taxon>
    </lineage>
</organism>
<evidence type="ECO:0000313" key="9">
    <source>
        <dbReference type="EMBL" id="CCI46732.1"/>
    </source>
</evidence>
<dbReference type="Gene3D" id="3.30.530.20">
    <property type="match status" value="1"/>
</dbReference>
<dbReference type="SUPFAM" id="SSF55347">
    <property type="entry name" value="Glyceraldehyde-3-phosphate dehydrogenase-like, C-terminal domain"/>
    <property type="match status" value="1"/>
</dbReference>
<evidence type="ECO:0000256" key="6">
    <source>
        <dbReference type="SAM" id="MobiDB-lite"/>
    </source>
</evidence>
<reference evidence="9 10" key="1">
    <citation type="submission" date="2012-05" db="EMBL/GenBank/DDBJ databases">
        <title>Recombination and specialization in a pathogen metapopulation.</title>
        <authorList>
            <person name="Gardiner A."/>
            <person name="Kemen E."/>
            <person name="Schultz-Larsen T."/>
            <person name="MacLean D."/>
            <person name="Van Oosterhout C."/>
            <person name="Jones J.D.G."/>
        </authorList>
    </citation>
    <scope>NUCLEOTIDE SEQUENCE [LARGE SCALE GENOMIC DNA]</scope>
    <source>
        <strain evidence="9 10">Ac Nc2</strain>
    </source>
</reference>
<dbReference type="SUPFAM" id="SSF51735">
    <property type="entry name" value="NAD(P)-binding Rossmann-fold domains"/>
    <property type="match status" value="1"/>
</dbReference>
<name>A0A024GJM5_9STRA</name>
<dbReference type="Pfam" id="PF01408">
    <property type="entry name" value="GFO_IDH_MocA"/>
    <property type="match status" value="1"/>
</dbReference>
<comment type="caution">
    <text evidence="9">The sequence shown here is derived from an EMBL/GenBank/DDBJ whole genome shotgun (WGS) entry which is preliminary data.</text>
</comment>
<dbReference type="Proteomes" id="UP000053237">
    <property type="component" value="Unassembled WGS sequence"/>
</dbReference>
<dbReference type="GO" id="GO:0047837">
    <property type="term" value="F:D-xylose 1-dehydrogenase (NADP+) activity"/>
    <property type="evidence" value="ECO:0007669"/>
    <property type="project" value="UniProtKB-EC"/>
</dbReference>
<evidence type="ECO:0000259" key="7">
    <source>
        <dbReference type="Pfam" id="PF01408"/>
    </source>
</evidence>
<protein>
    <recommendedName>
        <fullName evidence="3">D-xylose 1-dehydrogenase (NADP(+), D-xylono-1,5-lactone-forming)</fullName>
        <ecNumber evidence="3">1.1.1.179</ecNumber>
    </recommendedName>
    <alternativeName>
        <fullName evidence="4">D-xylose-NADP dehydrogenase</fullName>
    </alternativeName>
</protein>
<evidence type="ECO:0000256" key="3">
    <source>
        <dbReference type="ARBA" id="ARBA00038984"/>
    </source>
</evidence>
<evidence type="ECO:0000313" key="10">
    <source>
        <dbReference type="Proteomes" id="UP000053237"/>
    </source>
</evidence>
<dbReference type="InterPro" id="IPR050984">
    <property type="entry name" value="Gfo/Idh/MocA_domain"/>
</dbReference>
<dbReference type="InterPro" id="IPR055170">
    <property type="entry name" value="GFO_IDH_MocA-like_dom"/>
</dbReference>
<comment type="similarity">
    <text evidence="1">Belongs to the Gfo/Idh/MocA family.</text>
</comment>
<feature type="domain" description="GFO/IDH/MocA-like oxidoreductase" evidence="8">
    <location>
        <begin position="443"/>
        <end position="560"/>
    </location>
</feature>
<dbReference type="GO" id="GO:0000166">
    <property type="term" value="F:nucleotide binding"/>
    <property type="evidence" value="ECO:0007669"/>
    <property type="project" value="InterPro"/>
</dbReference>
<dbReference type="InterPro" id="IPR023393">
    <property type="entry name" value="START-like_dom_sf"/>
</dbReference>
<dbReference type="AlphaFoldDB" id="A0A024GJM5"/>
<dbReference type="InterPro" id="IPR000683">
    <property type="entry name" value="Gfo/Idh/MocA-like_OxRdtase_N"/>
</dbReference>
<keyword evidence="2" id="KW-0560">Oxidoreductase</keyword>
<accession>A0A024GJM5</accession>
<evidence type="ECO:0000259" key="8">
    <source>
        <dbReference type="Pfam" id="PF22725"/>
    </source>
</evidence>
<dbReference type="InParanoid" id="A0A024GJM5"/>
<sequence length="658" mass="74389">MRFNRPSDTFPRSVVPFDKVEEYGVLANRVVDDTLRHYAYHKSKGRRNSIVDESQWKLFKATKDFAVYKQRYAAKENCNILQTLAGEDLVISKNKCPMLLGIGSVDGRLDDMLYGAVVENTRDLRIRMSYTEDDVEDAQILQVLASPTADNPFSCGSVIWVVNGSSPIPFMKKRDVVQLHFVGTRQLANGERIGFSIWHSVDIRNAPSLYNNNDLVRAKSSFCVIWRQATENTIDVYHRGFVAYMGNAPEFTSTTVGVQATFAAQNIIHAAYAKKFFRYIETLPHFMNRSSTRSSESIPTECSGGCCSNVTLKFGVCIVCRKPVCHQCKFLKRIIFDIRVESACASRSQQRSEAFAKQHQIAKWYDSYDKLCEDPEVDIVYIGTIHPRHIDQIKSAIKNKRHILVEKPMTINKSQALEVKSLVDQSNCFFLEGMWSRFFPATRYVCHLLEEGAIGQVQFVTTCIGYAFSSDAQRIWDRSMGGGGLLDIGIYGLQYVTMAFGVDAKIEKIVASGKLTDGGVDAYGSITIHYEGNRFGTVQYSCFARLNERVSIVGTEGVIEIHPEGHIPTKVTLSRNKPDPTDGSTKSTKEFLLPTDDASKYEFEGSTGFKYEIEAVNDYLRQKKRETTEFSWKDSVLLQDIMDQVRHQLGVVYPEEEK</sequence>
<evidence type="ECO:0000256" key="1">
    <source>
        <dbReference type="ARBA" id="ARBA00010928"/>
    </source>
</evidence>
<dbReference type="PANTHER" id="PTHR22604:SF105">
    <property type="entry name" value="TRANS-1,2-DIHYDROBENZENE-1,2-DIOL DEHYDROGENASE"/>
    <property type="match status" value="1"/>
</dbReference>
<dbReference type="Pfam" id="PF22725">
    <property type="entry name" value="GFO_IDH_MocA_C3"/>
    <property type="match status" value="1"/>
</dbReference>
<dbReference type="OrthoDB" id="2129491at2759"/>
<comment type="catalytic activity">
    <reaction evidence="5">
        <text>D-xylose + NADP(+) = D-xylono-1,5-lactone + NADPH + H(+)</text>
        <dbReference type="Rhea" id="RHEA:22000"/>
        <dbReference type="ChEBI" id="CHEBI:15378"/>
        <dbReference type="ChEBI" id="CHEBI:15867"/>
        <dbReference type="ChEBI" id="CHEBI:53455"/>
        <dbReference type="ChEBI" id="CHEBI:57783"/>
        <dbReference type="ChEBI" id="CHEBI:58349"/>
        <dbReference type="EC" id="1.1.1.179"/>
    </reaction>
</comment>
<dbReference type="Gene3D" id="3.30.360.10">
    <property type="entry name" value="Dihydrodipicolinate Reductase, domain 2"/>
    <property type="match status" value="1"/>
</dbReference>
<evidence type="ECO:0000256" key="4">
    <source>
        <dbReference type="ARBA" id="ARBA00042988"/>
    </source>
</evidence>
<dbReference type="SUPFAM" id="SSF55961">
    <property type="entry name" value="Bet v1-like"/>
    <property type="match status" value="1"/>
</dbReference>
<dbReference type="InterPro" id="IPR036291">
    <property type="entry name" value="NAD(P)-bd_dom_sf"/>
</dbReference>
<keyword evidence="10" id="KW-1185">Reference proteome</keyword>
<gene>
    <name evidence="9" type="ORF">BN9_076870</name>
</gene>
<dbReference type="EC" id="1.1.1.179" evidence="3"/>
<evidence type="ECO:0000256" key="5">
    <source>
        <dbReference type="ARBA" id="ARBA00049233"/>
    </source>
</evidence>
<evidence type="ECO:0000256" key="2">
    <source>
        <dbReference type="ARBA" id="ARBA00023002"/>
    </source>
</evidence>
<dbReference type="Gene3D" id="3.40.50.720">
    <property type="entry name" value="NAD(P)-binding Rossmann-like Domain"/>
    <property type="match status" value="1"/>
</dbReference>
<feature type="region of interest" description="Disordered" evidence="6">
    <location>
        <begin position="569"/>
        <end position="588"/>
    </location>
</feature>
<dbReference type="STRING" id="65357.A0A024GJM5"/>